<dbReference type="GeneID" id="14903760"/>
<name>G0R4B8_ICHMU</name>
<evidence type="ECO:0000313" key="3">
    <source>
        <dbReference type="Proteomes" id="UP000008983"/>
    </source>
</evidence>
<reference evidence="2 3" key="1">
    <citation type="submission" date="2011-07" db="EMBL/GenBank/DDBJ databases">
        <authorList>
            <person name="Coyne R."/>
            <person name="Brami D."/>
            <person name="Johnson J."/>
            <person name="Hostetler J."/>
            <person name="Hannick L."/>
            <person name="Clark T."/>
            <person name="Cassidy-Hanley D."/>
            <person name="Inman J."/>
        </authorList>
    </citation>
    <scope>NUCLEOTIDE SEQUENCE [LARGE SCALE GENOMIC DNA]</scope>
    <source>
        <strain evidence="2 3">G5</strain>
    </source>
</reference>
<evidence type="ECO:0000256" key="1">
    <source>
        <dbReference type="SAM" id="Coils"/>
    </source>
</evidence>
<dbReference type="OMA" id="KKEMECG"/>
<dbReference type="AlphaFoldDB" id="G0R4B8"/>
<evidence type="ECO:0000313" key="2">
    <source>
        <dbReference type="EMBL" id="EGR27685.1"/>
    </source>
</evidence>
<dbReference type="eggNOG" id="ENOG502R2BY">
    <property type="taxonomic scope" value="Eukaryota"/>
</dbReference>
<keyword evidence="1" id="KW-0175">Coiled coil</keyword>
<keyword evidence="3" id="KW-1185">Reference proteome</keyword>
<sequence>MGIKKRLKIIQWKNFQKNTVKQKKKKMIFPKLYKKWKLIIIHKYKWKKINLKNINKKHKIFKKKQDNQKMNQTNTEAKLQKKESECLDLNKRIGQKYSIEDKQKDRDQNIFIKFMGRKPIYSNNQDDRLILLLNHFENQREKFEKENLILINEKEQLNQNLIEQSAISQKLFEEDRNKTQFFEKVQQELLNQINQLTQEKNNLIEINQKIIKTQEAFTYQYDQLSQKYIETKKNYDNQKIQIFNQVQNQENNINFQNSIGSSNFNKKDEKSFFVQKCINESEDIIKIEENDNTLKNVQEMNKNNSLKLKHFQQIIIQLCDIYQVENENQLIQCAQKTELVMQAIPKMENILQQITQVLFGEKKKVQSIDKIVPILQKQQQDLKLIDQFFNFKNILCTLLDLDEECTDKDIIEQIKIKKKNQIILQKIQSLFKVDNIEYLFEKLQNFNSQIVGMQRFIKIIKKLLELDEDMRQDACFTHILKLIENFKINDFDLVFNIQKKLNLTDHNQILQKIDLLIKNQQLQLI</sequence>
<protein>
    <submittedName>
        <fullName evidence="2">Uncharacterized protein</fullName>
    </submittedName>
</protein>
<dbReference type="EMBL" id="GL984332">
    <property type="protein sequence ID" value="EGR27685.1"/>
    <property type="molecule type" value="Genomic_DNA"/>
</dbReference>
<proteinExistence type="predicted"/>
<gene>
    <name evidence="2" type="ORF">IMG5_191030</name>
</gene>
<dbReference type="RefSeq" id="XP_004025137.1">
    <property type="nucleotide sequence ID" value="XM_004025088.1"/>
</dbReference>
<dbReference type="OrthoDB" id="287426at2759"/>
<dbReference type="Proteomes" id="UP000008983">
    <property type="component" value="Unassembled WGS sequence"/>
</dbReference>
<dbReference type="InParanoid" id="G0R4B8"/>
<organism evidence="2 3">
    <name type="scientific">Ichthyophthirius multifiliis</name>
    <name type="common">White spot disease agent</name>
    <name type="synonym">Ich</name>
    <dbReference type="NCBI Taxonomy" id="5932"/>
    <lineage>
        <taxon>Eukaryota</taxon>
        <taxon>Sar</taxon>
        <taxon>Alveolata</taxon>
        <taxon>Ciliophora</taxon>
        <taxon>Intramacronucleata</taxon>
        <taxon>Oligohymenophorea</taxon>
        <taxon>Hymenostomatida</taxon>
        <taxon>Ophryoglenina</taxon>
        <taxon>Ichthyophthirius</taxon>
    </lineage>
</organism>
<feature type="coiled-coil region" evidence="1">
    <location>
        <begin position="133"/>
        <end position="252"/>
    </location>
</feature>
<accession>G0R4B8</accession>